<evidence type="ECO:0000256" key="6">
    <source>
        <dbReference type="ARBA" id="ARBA00022801"/>
    </source>
</evidence>
<evidence type="ECO:0000256" key="7">
    <source>
        <dbReference type="PIRSR" id="PIRSR600223-1"/>
    </source>
</evidence>
<comment type="similarity">
    <text evidence="3 9">Belongs to the peptidase S26 family.</text>
</comment>
<protein>
    <recommendedName>
        <fullName evidence="4 8">Signal peptidase I</fullName>
        <ecNumber evidence="4 8">3.4.21.89</ecNumber>
    </recommendedName>
</protein>
<keyword evidence="8" id="KW-0472">Membrane</keyword>
<keyword evidence="6 8" id="KW-0378">Hydrolase</keyword>
<dbReference type="GeneID" id="66579579"/>
<evidence type="ECO:0000313" key="11">
    <source>
        <dbReference type="EMBL" id="RGU91410.1"/>
    </source>
</evidence>
<dbReference type="SUPFAM" id="SSF51306">
    <property type="entry name" value="LexA/Signal peptidase"/>
    <property type="match status" value="1"/>
</dbReference>
<dbReference type="PANTHER" id="PTHR43390">
    <property type="entry name" value="SIGNAL PEPTIDASE I"/>
    <property type="match status" value="1"/>
</dbReference>
<dbReference type="InterPro" id="IPR036286">
    <property type="entry name" value="LexA/Signal_pep-like_sf"/>
</dbReference>
<dbReference type="InterPro" id="IPR019756">
    <property type="entry name" value="Pept_S26A_signal_pept_1_Ser-AS"/>
</dbReference>
<accession>A0A395W830</accession>
<dbReference type="Pfam" id="PF10502">
    <property type="entry name" value="Peptidase_S26"/>
    <property type="match status" value="1"/>
</dbReference>
<evidence type="ECO:0000256" key="5">
    <source>
        <dbReference type="ARBA" id="ARBA00022670"/>
    </source>
</evidence>
<comment type="catalytic activity">
    <reaction evidence="1 8">
        <text>Cleavage of hydrophobic, N-terminal signal or leader sequences from secreted and periplasmic proteins.</text>
        <dbReference type="EC" id="3.4.21.89"/>
    </reaction>
</comment>
<dbReference type="Proteomes" id="UP000265489">
    <property type="component" value="Unassembled WGS sequence"/>
</dbReference>
<gene>
    <name evidence="11" type="primary">lepB</name>
    <name evidence="11" type="ORF">DWW32_06760</name>
</gene>
<dbReference type="PROSITE" id="PS00760">
    <property type="entry name" value="SPASE_I_2"/>
    <property type="match status" value="1"/>
</dbReference>
<feature type="active site" evidence="7">
    <location>
        <position position="117"/>
    </location>
</feature>
<dbReference type="AlphaFoldDB" id="A0A395W830"/>
<evidence type="ECO:0000256" key="1">
    <source>
        <dbReference type="ARBA" id="ARBA00000677"/>
    </source>
</evidence>
<organism evidence="11 12">
    <name type="scientific">Holdemanella biformis</name>
    <dbReference type="NCBI Taxonomy" id="1735"/>
    <lineage>
        <taxon>Bacteria</taxon>
        <taxon>Bacillati</taxon>
        <taxon>Bacillota</taxon>
        <taxon>Erysipelotrichia</taxon>
        <taxon>Erysipelotrichales</taxon>
        <taxon>Erysipelotrichaceae</taxon>
        <taxon>Holdemanella</taxon>
    </lineage>
</organism>
<dbReference type="PRINTS" id="PR00727">
    <property type="entry name" value="LEADERPTASE"/>
</dbReference>
<dbReference type="InterPro" id="IPR019533">
    <property type="entry name" value="Peptidase_S26"/>
</dbReference>
<name>A0A395W830_9FIRM</name>
<comment type="subcellular location">
    <subcellularLocation>
        <location evidence="2">Cell membrane</location>
        <topology evidence="2">Single-pass type II membrane protein</topology>
    </subcellularLocation>
    <subcellularLocation>
        <location evidence="9">Membrane</location>
        <topology evidence="9">Single-pass type II membrane protein</topology>
    </subcellularLocation>
</comment>
<dbReference type="InterPro" id="IPR019757">
    <property type="entry name" value="Pept_S26A_signal_pept_1_Lys-AS"/>
</dbReference>
<proteinExistence type="inferred from homology"/>
<dbReference type="NCBIfam" id="TIGR02227">
    <property type="entry name" value="sigpep_I_bact"/>
    <property type="match status" value="1"/>
</dbReference>
<evidence type="ECO:0000256" key="4">
    <source>
        <dbReference type="ARBA" id="ARBA00013208"/>
    </source>
</evidence>
<dbReference type="PANTHER" id="PTHR43390:SF1">
    <property type="entry name" value="CHLOROPLAST PROCESSING PEPTIDASE"/>
    <property type="match status" value="1"/>
</dbReference>
<feature type="transmembrane region" description="Helical" evidence="8">
    <location>
        <begin position="53"/>
        <end position="74"/>
    </location>
</feature>
<dbReference type="GO" id="GO:0009003">
    <property type="term" value="F:signal peptidase activity"/>
    <property type="evidence" value="ECO:0007669"/>
    <property type="project" value="UniProtKB-EC"/>
</dbReference>
<evidence type="ECO:0000256" key="3">
    <source>
        <dbReference type="ARBA" id="ARBA00009370"/>
    </source>
</evidence>
<keyword evidence="8" id="KW-0812">Transmembrane</keyword>
<feature type="domain" description="Peptidase S26" evidence="10">
    <location>
        <begin position="52"/>
        <end position="203"/>
    </location>
</feature>
<evidence type="ECO:0000256" key="8">
    <source>
        <dbReference type="RuleBase" id="RU003993"/>
    </source>
</evidence>
<dbReference type="EMBL" id="QRYQ01000011">
    <property type="protein sequence ID" value="RGU91410.1"/>
    <property type="molecule type" value="Genomic_DNA"/>
</dbReference>
<dbReference type="GO" id="GO:0005886">
    <property type="term" value="C:plasma membrane"/>
    <property type="evidence" value="ECO:0007669"/>
    <property type="project" value="UniProtKB-SubCell"/>
</dbReference>
<evidence type="ECO:0000259" key="10">
    <source>
        <dbReference type="Pfam" id="PF10502"/>
    </source>
</evidence>
<sequence length="212" mass="23844">MEKRDLRHLKRKELIDLIDKMQTDSDLVSNEEVKEELGRLKEREKYLKHLRKTLSVLVVVAAISVLVATLWMPVLKIYGSSMDPTLENGQVVVSIKTKKLKSGDVVAFWQGNKLLVKRVIAGPGQKVDIDVNGKVSVDGKAIHETYLDSESLGNTDIDYPHQVEESRWFCMGDNRESSIDSRSAAIGDISKEQIEGKVLFSVWPLNKIGIVK</sequence>
<dbReference type="CDD" id="cd06530">
    <property type="entry name" value="S26_SPase_I"/>
    <property type="match status" value="1"/>
</dbReference>
<dbReference type="GO" id="GO:0006465">
    <property type="term" value="P:signal peptide processing"/>
    <property type="evidence" value="ECO:0007669"/>
    <property type="project" value="InterPro"/>
</dbReference>
<dbReference type="Gene3D" id="2.10.109.10">
    <property type="entry name" value="Umud Fragment, subunit A"/>
    <property type="match status" value="1"/>
</dbReference>
<dbReference type="PROSITE" id="PS00501">
    <property type="entry name" value="SPASE_I_1"/>
    <property type="match status" value="1"/>
</dbReference>
<dbReference type="GO" id="GO:0004252">
    <property type="term" value="F:serine-type endopeptidase activity"/>
    <property type="evidence" value="ECO:0007669"/>
    <property type="project" value="InterPro"/>
</dbReference>
<feature type="active site" evidence="7">
    <location>
        <position position="81"/>
    </location>
</feature>
<evidence type="ECO:0000313" key="12">
    <source>
        <dbReference type="Proteomes" id="UP000265489"/>
    </source>
</evidence>
<keyword evidence="8" id="KW-1133">Transmembrane helix</keyword>
<dbReference type="RefSeq" id="WP_118325207.1">
    <property type="nucleotide sequence ID" value="NZ_QRYH01000010.1"/>
</dbReference>
<comment type="caution">
    <text evidence="11">The sequence shown here is derived from an EMBL/GenBank/DDBJ whole genome shotgun (WGS) entry which is preliminary data.</text>
</comment>
<dbReference type="InterPro" id="IPR000223">
    <property type="entry name" value="Pept_S26A_signal_pept_1"/>
</dbReference>
<evidence type="ECO:0000256" key="2">
    <source>
        <dbReference type="ARBA" id="ARBA00004401"/>
    </source>
</evidence>
<dbReference type="EC" id="3.4.21.89" evidence="4 8"/>
<reference evidence="11 12" key="1">
    <citation type="submission" date="2018-08" db="EMBL/GenBank/DDBJ databases">
        <title>A genome reference for cultivated species of the human gut microbiota.</title>
        <authorList>
            <person name="Zou Y."/>
            <person name="Xue W."/>
            <person name="Luo G."/>
        </authorList>
    </citation>
    <scope>NUCLEOTIDE SEQUENCE [LARGE SCALE GENOMIC DNA]</scope>
    <source>
        <strain evidence="11 12">AF15-20</strain>
    </source>
</reference>
<evidence type="ECO:0000256" key="9">
    <source>
        <dbReference type="RuleBase" id="RU362042"/>
    </source>
</evidence>
<keyword evidence="5 8" id="KW-0645">Protease</keyword>